<accession>A0A4R6RKD6</accession>
<dbReference type="AlphaFoldDB" id="A0A4R6RKD6"/>
<dbReference type="Gene3D" id="3.40.1160.10">
    <property type="entry name" value="Acetylglutamate kinase-like"/>
    <property type="match status" value="1"/>
</dbReference>
<dbReference type="InterPro" id="IPR001048">
    <property type="entry name" value="Asp/Glu/Uridylate_kinase"/>
</dbReference>
<dbReference type="Pfam" id="PF00696">
    <property type="entry name" value="AA_kinase"/>
    <property type="match status" value="1"/>
</dbReference>
<dbReference type="SUPFAM" id="SSF53633">
    <property type="entry name" value="Carbamate kinase-like"/>
    <property type="match status" value="1"/>
</dbReference>
<dbReference type="EMBL" id="SNXY01000006">
    <property type="protein sequence ID" value="TDP86912.1"/>
    <property type="molecule type" value="Genomic_DNA"/>
</dbReference>
<evidence type="ECO:0000313" key="2">
    <source>
        <dbReference type="EMBL" id="TDP86912.1"/>
    </source>
</evidence>
<dbReference type="InterPro" id="IPR036393">
    <property type="entry name" value="AceGlu_kinase-like_sf"/>
</dbReference>
<organism evidence="2 3">
    <name type="scientific">Oharaeibacter diazotrophicus</name>
    <dbReference type="NCBI Taxonomy" id="1920512"/>
    <lineage>
        <taxon>Bacteria</taxon>
        <taxon>Pseudomonadati</taxon>
        <taxon>Pseudomonadota</taxon>
        <taxon>Alphaproteobacteria</taxon>
        <taxon>Hyphomicrobiales</taxon>
        <taxon>Pleomorphomonadaceae</taxon>
        <taxon>Oharaeibacter</taxon>
    </lineage>
</organism>
<evidence type="ECO:0000313" key="3">
    <source>
        <dbReference type="Proteomes" id="UP000294547"/>
    </source>
</evidence>
<reference evidence="2 3" key="1">
    <citation type="submission" date="2019-03" db="EMBL/GenBank/DDBJ databases">
        <title>Genomic Encyclopedia of Type Strains, Phase IV (KMG-IV): sequencing the most valuable type-strain genomes for metagenomic binning, comparative biology and taxonomic classification.</title>
        <authorList>
            <person name="Goeker M."/>
        </authorList>
    </citation>
    <scope>NUCLEOTIDE SEQUENCE [LARGE SCALE GENOMIC DNA]</scope>
    <source>
        <strain evidence="2 3">DSM 102969</strain>
    </source>
</reference>
<dbReference type="RefSeq" id="WP_126536369.1">
    <property type="nucleotide sequence ID" value="NZ_BSPM01000008.1"/>
</dbReference>
<comment type="caution">
    <text evidence="2">The sequence shown here is derived from an EMBL/GenBank/DDBJ whole genome shotgun (WGS) entry which is preliminary data.</text>
</comment>
<protein>
    <submittedName>
        <fullName evidence="2">Amino acid kinase family protein</fullName>
    </submittedName>
</protein>
<name>A0A4R6RKD6_9HYPH</name>
<sequence>MPAVLPRTGARVVVKVGGSHVADRARIATILRELSASPMRSVVVPGGGPFADAVREAQGALAFSDRLAHRFALEAMTTFARVLAELFPMLVVAETRAEIDAVHAAGRIPVWSVARLVHGMAGVPESWAVTSDSLAALLAWEIDAAGLVLVKSMDGPEAASAADLTAAGVTDDAFFDFAGRLACPIRLVGPATLAGLGELLADPRRRIGTVVT</sequence>
<dbReference type="GO" id="GO:0016301">
    <property type="term" value="F:kinase activity"/>
    <property type="evidence" value="ECO:0007669"/>
    <property type="project" value="UniProtKB-KW"/>
</dbReference>
<dbReference type="Proteomes" id="UP000294547">
    <property type="component" value="Unassembled WGS sequence"/>
</dbReference>
<evidence type="ECO:0000259" key="1">
    <source>
        <dbReference type="Pfam" id="PF00696"/>
    </source>
</evidence>
<gene>
    <name evidence="2" type="ORF">EDD54_0796</name>
</gene>
<feature type="domain" description="Aspartate/glutamate/uridylate kinase" evidence="1">
    <location>
        <begin position="11"/>
        <end position="155"/>
    </location>
</feature>
<proteinExistence type="predicted"/>
<keyword evidence="2" id="KW-0808">Transferase</keyword>
<keyword evidence="3" id="KW-1185">Reference proteome</keyword>
<dbReference type="OrthoDB" id="6683219at2"/>
<keyword evidence="2" id="KW-0418">Kinase</keyword>